<dbReference type="AlphaFoldDB" id="A0A4Y8X4L0"/>
<dbReference type="GO" id="GO:0016616">
    <property type="term" value="F:oxidoreductase activity, acting on the CH-OH group of donors, NAD or NADP as acceptor"/>
    <property type="evidence" value="ECO:0007669"/>
    <property type="project" value="UniProtKB-ARBA"/>
</dbReference>
<dbReference type="PANTHER" id="PTHR42901">
    <property type="entry name" value="ALCOHOL DEHYDROGENASE"/>
    <property type="match status" value="1"/>
</dbReference>
<dbReference type="InterPro" id="IPR036291">
    <property type="entry name" value="NAD(P)-bd_dom_sf"/>
</dbReference>
<dbReference type="FunFam" id="3.40.50.720:FF:000047">
    <property type="entry name" value="NADP-dependent L-serine/L-allo-threonine dehydrogenase"/>
    <property type="match status" value="1"/>
</dbReference>
<dbReference type="SUPFAM" id="SSF51735">
    <property type="entry name" value="NAD(P)-binding Rossmann-fold domains"/>
    <property type="match status" value="1"/>
</dbReference>
<evidence type="ECO:0000313" key="4">
    <source>
        <dbReference type="Proteomes" id="UP000560081"/>
    </source>
</evidence>
<gene>
    <name evidence="3" type="ORF">BJ976_001205</name>
</gene>
<keyword evidence="2" id="KW-0560">Oxidoreductase</keyword>
<dbReference type="PANTHER" id="PTHR42901:SF1">
    <property type="entry name" value="ALCOHOL DEHYDROGENASE"/>
    <property type="match status" value="1"/>
</dbReference>
<dbReference type="OrthoDB" id="9775296at2"/>
<dbReference type="Gene3D" id="3.40.50.720">
    <property type="entry name" value="NAD(P)-binding Rossmann-like Domain"/>
    <property type="match status" value="1"/>
</dbReference>
<proteinExistence type="inferred from homology"/>
<comment type="caution">
    <text evidence="3">The sequence shown here is derived from an EMBL/GenBank/DDBJ whole genome shotgun (WGS) entry which is preliminary data.</text>
</comment>
<dbReference type="RefSeq" id="WP_135027920.1">
    <property type="nucleotide sequence ID" value="NZ_BMLA01000001.1"/>
</dbReference>
<evidence type="ECO:0000313" key="3">
    <source>
        <dbReference type="EMBL" id="MBB4882854.1"/>
    </source>
</evidence>
<sequence length="271" mass="28166">MTEHLAATVPSAADAPHAGRSAVVTGASSGIGRATALRLARTGWSVLAVARRADRLASLEAEAAELAGTITGVAADLTRDDDVARVLAAAQAAGGVDTLVNIAGGAHGADPVAEARDEDWEWMFQVNVMSTLKLTRALLPMLRAHGEGTVLILSSTAGLVSYEGGGGYNAAKFAEHGLTGALRLEEAEHNVRVVEVLPGMVRTDEFALVRFDGDEATAAKVYAGVEKPLTADDVADVCAYAVEVPHHVNLDQIVLRPVAQAAQHKVIRRGA</sequence>
<reference evidence="3 4" key="1">
    <citation type="submission" date="2020-08" db="EMBL/GenBank/DDBJ databases">
        <title>Sequencing the genomes of 1000 actinobacteria strains.</title>
        <authorList>
            <person name="Klenk H.-P."/>
        </authorList>
    </citation>
    <scope>NUCLEOTIDE SEQUENCE [LARGE SCALE GENOMIC DNA]</scope>
    <source>
        <strain evidence="3 4">DSM 19079</strain>
    </source>
</reference>
<organism evidence="3 4">
    <name type="scientific">Micrococcus flavus</name>
    <dbReference type="NCBI Taxonomy" id="384602"/>
    <lineage>
        <taxon>Bacteria</taxon>
        <taxon>Bacillati</taxon>
        <taxon>Actinomycetota</taxon>
        <taxon>Actinomycetes</taxon>
        <taxon>Micrococcales</taxon>
        <taxon>Micrococcaceae</taxon>
        <taxon>Micrococcus</taxon>
    </lineage>
</organism>
<accession>A0A4Y8X4L0</accession>
<dbReference type="EMBL" id="JACHMC010000001">
    <property type="protein sequence ID" value="MBB4882854.1"/>
    <property type="molecule type" value="Genomic_DNA"/>
</dbReference>
<comment type="similarity">
    <text evidence="1">Belongs to the short-chain dehydrogenases/reductases (SDR) family.</text>
</comment>
<evidence type="ECO:0000256" key="2">
    <source>
        <dbReference type="ARBA" id="ARBA00023002"/>
    </source>
</evidence>
<keyword evidence="4" id="KW-1185">Reference proteome</keyword>
<dbReference type="PRINTS" id="PR00081">
    <property type="entry name" value="GDHRDH"/>
</dbReference>
<name>A0A4Y8X4L0_9MICC</name>
<dbReference type="InterPro" id="IPR002347">
    <property type="entry name" value="SDR_fam"/>
</dbReference>
<dbReference type="Proteomes" id="UP000560081">
    <property type="component" value="Unassembled WGS sequence"/>
</dbReference>
<evidence type="ECO:0000256" key="1">
    <source>
        <dbReference type="ARBA" id="ARBA00006484"/>
    </source>
</evidence>
<protein>
    <submittedName>
        <fullName evidence="3">NADP-dependent 3-hydroxy acid dehydrogenase YdfG</fullName>
    </submittedName>
</protein>
<dbReference type="Pfam" id="PF00106">
    <property type="entry name" value="adh_short"/>
    <property type="match status" value="1"/>
</dbReference>